<dbReference type="Proteomes" id="UP000605427">
    <property type="component" value="Unassembled WGS sequence"/>
</dbReference>
<keyword evidence="2" id="KW-1185">Reference proteome</keyword>
<evidence type="ECO:0000313" key="1">
    <source>
        <dbReference type="EMBL" id="GGH82552.1"/>
    </source>
</evidence>
<name>A0ABQ1ZZF6_9BACL</name>
<comment type="caution">
    <text evidence="1">The sequence shown here is derived from an EMBL/GenBank/DDBJ whole genome shotgun (WGS) entry which is preliminary data.</text>
</comment>
<sequence>MGRGASAEGGLTFDDEQIEQVRDLCKNGHYLRYFGAQNMAAGFICTTRRTDKE</sequence>
<gene>
    <name evidence="1" type="ORF">GCM10007362_34040</name>
</gene>
<proteinExistence type="predicted"/>
<organism evidence="1 2">
    <name type="scientific">Saccharibacillus endophyticus</name>
    <dbReference type="NCBI Taxonomy" id="2060666"/>
    <lineage>
        <taxon>Bacteria</taxon>
        <taxon>Bacillati</taxon>
        <taxon>Bacillota</taxon>
        <taxon>Bacilli</taxon>
        <taxon>Bacillales</taxon>
        <taxon>Paenibacillaceae</taxon>
        <taxon>Saccharibacillus</taxon>
    </lineage>
</organism>
<dbReference type="EMBL" id="BMDD01000004">
    <property type="protein sequence ID" value="GGH82552.1"/>
    <property type="molecule type" value="Genomic_DNA"/>
</dbReference>
<reference evidence="2" key="1">
    <citation type="journal article" date="2019" name="Int. J. Syst. Evol. Microbiol.">
        <title>The Global Catalogue of Microorganisms (GCM) 10K type strain sequencing project: providing services to taxonomists for standard genome sequencing and annotation.</title>
        <authorList>
            <consortium name="The Broad Institute Genomics Platform"/>
            <consortium name="The Broad Institute Genome Sequencing Center for Infectious Disease"/>
            <person name="Wu L."/>
            <person name="Ma J."/>
        </authorList>
    </citation>
    <scope>NUCLEOTIDE SEQUENCE [LARGE SCALE GENOMIC DNA]</scope>
    <source>
        <strain evidence="2">CCM 8702</strain>
    </source>
</reference>
<accession>A0ABQ1ZZF6</accession>
<protein>
    <submittedName>
        <fullName evidence="1">Uncharacterized protein</fullName>
    </submittedName>
</protein>
<evidence type="ECO:0000313" key="2">
    <source>
        <dbReference type="Proteomes" id="UP000605427"/>
    </source>
</evidence>